<keyword evidence="2" id="KW-0862">Zinc</keyword>
<reference evidence="5 6" key="1">
    <citation type="submission" date="2024-10" db="EMBL/GenBank/DDBJ databases">
        <authorList>
            <person name="Kim D."/>
        </authorList>
    </citation>
    <scope>NUCLEOTIDE SEQUENCE [LARGE SCALE GENOMIC DNA]</scope>
    <source>
        <strain evidence="5">BH-2024</strain>
    </source>
</reference>
<dbReference type="Proteomes" id="UP001620626">
    <property type="component" value="Unassembled WGS sequence"/>
</dbReference>
<dbReference type="Gene3D" id="3.30.40.10">
    <property type="entry name" value="Zinc/RING finger domain, C3HC4 (zinc finger)"/>
    <property type="match status" value="1"/>
</dbReference>
<dbReference type="EMBL" id="JBICBT010000523">
    <property type="protein sequence ID" value="KAL3111032.1"/>
    <property type="molecule type" value="Genomic_DNA"/>
</dbReference>
<protein>
    <recommendedName>
        <fullName evidence="4">RING-type domain-containing protein</fullName>
    </recommendedName>
</protein>
<dbReference type="InterPro" id="IPR001841">
    <property type="entry name" value="Znf_RING"/>
</dbReference>
<feature type="domain" description="RING-type" evidence="4">
    <location>
        <begin position="111"/>
        <end position="140"/>
    </location>
</feature>
<evidence type="ECO:0000256" key="2">
    <source>
        <dbReference type="ARBA" id="ARBA00022833"/>
    </source>
</evidence>
<dbReference type="InterPro" id="IPR013083">
    <property type="entry name" value="Znf_RING/FYVE/PHD"/>
</dbReference>
<evidence type="ECO:0000259" key="4">
    <source>
        <dbReference type="PROSITE" id="PS50089"/>
    </source>
</evidence>
<organism evidence="5 6">
    <name type="scientific">Heterodera trifolii</name>
    <dbReference type="NCBI Taxonomy" id="157864"/>
    <lineage>
        <taxon>Eukaryota</taxon>
        <taxon>Metazoa</taxon>
        <taxon>Ecdysozoa</taxon>
        <taxon>Nematoda</taxon>
        <taxon>Chromadorea</taxon>
        <taxon>Rhabditida</taxon>
        <taxon>Tylenchina</taxon>
        <taxon>Tylenchomorpha</taxon>
        <taxon>Tylenchoidea</taxon>
        <taxon>Heteroderidae</taxon>
        <taxon>Heteroderinae</taxon>
        <taxon>Heterodera</taxon>
    </lineage>
</organism>
<name>A0ABD2L737_9BILA</name>
<accession>A0ABD2L737</accession>
<dbReference type="SUPFAM" id="SSF57850">
    <property type="entry name" value="RING/U-box"/>
    <property type="match status" value="1"/>
</dbReference>
<evidence type="ECO:0000313" key="6">
    <source>
        <dbReference type="Proteomes" id="UP001620626"/>
    </source>
</evidence>
<dbReference type="PROSITE" id="PS50089">
    <property type="entry name" value="ZF_RING_2"/>
    <property type="match status" value="1"/>
</dbReference>
<dbReference type="AlphaFoldDB" id="A0ABD2L737"/>
<dbReference type="Pfam" id="PF17123">
    <property type="entry name" value="zf-RING_11"/>
    <property type="match status" value="1"/>
</dbReference>
<keyword evidence="1 3" id="KW-0479">Metal-binding</keyword>
<proteinExistence type="predicted"/>
<sequence>MMQLVVVVVRGVASEGMRRRRPAADKPIKMQMLQQLQQQQPGANNVPAAVGATAEVILNNNNNDQPINIEAIQQHQQQHQQQQQQILALVAAYRAMPQILFMGNDQQRDDCAICLDPIPLETFVRPLPCNHIFHNDCIENGMEAIMKHVQSAAVKWQHKMDRNRTTMARRMGKNDERIQEMNEWKRDRLTSNEQYLSKNYQICDFEPIFKKIVPGKKLIELYKKAAGTGTLSLG</sequence>
<evidence type="ECO:0000256" key="1">
    <source>
        <dbReference type="ARBA" id="ARBA00022771"/>
    </source>
</evidence>
<comment type="caution">
    <text evidence="5">The sequence shown here is derived from an EMBL/GenBank/DDBJ whole genome shotgun (WGS) entry which is preliminary data.</text>
</comment>
<evidence type="ECO:0000313" key="5">
    <source>
        <dbReference type="EMBL" id="KAL3111032.1"/>
    </source>
</evidence>
<keyword evidence="1 3" id="KW-0863">Zinc-finger</keyword>
<evidence type="ECO:0000256" key="3">
    <source>
        <dbReference type="PROSITE-ProRule" id="PRU00175"/>
    </source>
</evidence>
<dbReference type="GO" id="GO:0008270">
    <property type="term" value="F:zinc ion binding"/>
    <property type="evidence" value="ECO:0007669"/>
    <property type="project" value="UniProtKB-KW"/>
</dbReference>
<gene>
    <name evidence="5" type="ORF">niasHT_012950</name>
</gene>
<keyword evidence="6" id="KW-1185">Reference proteome</keyword>